<evidence type="ECO:0000313" key="2">
    <source>
        <dbReference type="Proteomes" id="UP000627538"/>
    </source>
</evidence>
<comment type="caution">
    <text evidence="1">The sequence shown here is derived from an EMBL/GenBank/DDBJ whole genome shotgun (WGS) entry which is preliminary data.</text>
</comment>
<dbReference type="Proteomes" id="UP000627538">
    <property type="component" value="Unassembled WGS sequence"/>
</dbReference>
<organism evidence="1 2">
    <name type="scientific">Nanchangia anserum</name>
    <dbReference type="NCBI Taxonomy" id="2692125"/>
    <lineage>
        <taxon>Bacteria</taxon>
        <taxon>Bacillati</taxon>
        <taxon>Actinomycetota</taxon>
        <taxon>Actinomycetes</taxon>
        <taxon>Actinomycetales</taxon>
        <taxon>Actinomycetaceae</taxon>
        <taxon>Nanchangia</taxon>
    </lineage>
</organism>
<reference evidence="1 2" key="1">
    <citation type="submission" date="2020-08" db="EMBL/GenBank/DDBJ databases">
        <title>Winkia gen. nov., sp. nov., isolated from faeces of the Anser albifrons in China.</title>
        <authorList>
            <person name="Liu Q."/>
        </authorList>
    </citation>
    <scope>NUCLEOTIDE SEQUENCE [LARGE SCALE GENOMIC DNA]</scope>
    <source>
        <strain evidence="1 2">C62</strain>
    </source>
</reference>
<evidence type="ECO:0000313" key="1">
    <source>
        <dbReference type="EMBL" id="MBD3689868.1"/>
    </source>
</evidence>
<sequence>MSIMADLALKSIRSCGGGAGELGMFIWPHLTPDDRAGLIIDGAGDPWSIVESALELCPVEVAIPERLLNEFEEDAKEIEAQGDVWGMMALDAIKRYREGHARATAGAEAKTS</sequence>
<dbReference type="EMBL" id="JACRUO010000001">
    <property type="protein sequence ID" value="MBD3689868.1"/>
    <property type="molecule type" value="Genomic_DNA"/>
</dbReference>
<accession>A0A8I0GE60</accession>
<protein>
    <submittedName>
        <fullName evidence="1">Uncharacterized protein</fullName>
    </submittedName>
</protein>
<dbReference type="RefSeq" id="WP_191071888.1">
    <property type="nucleotide sequence ID" value="NZ_CP060506.1"/>
</dbReference>
<keyword evidence="2" id="KW-1185">Reference proteome</keyword>
<gene>
    <name evidence="1" type="ORF">H8R10_06475</name>
</gene>
<dbReference type="AlphaFoldDB" id="A0A8I0GE60"/>
<name>A0A8I0GE60_9ACTO</name>
<proteinExistence type="predicted"/>